<evidence type="ECO:0000256" key="6">
    <source>
        <dbReference type="ARBA" id="ARBA00023033"/>
    </source>
</evidence>
<evidence type="ECO:0000256" key="4">
    <source>
        <dbReference type="ARBA" id="ARBA00023002"/>
    </source>
</evidence>
<dbReference type="InParanoid" id="A0A7M7HAE4"/>
<keyword evidence="6 8" id="KW-0503">Monooxygenase</keyword>
<evidence type="ECO:0000313" key="10">
    <source>
        <dbReference type="EnsemblMetazoa" id="XP_008211923"/>
    </source>
</evidence>
<dbReference type="PRINTS" id="PR00385">
    <property type="entry name" value="P450"/>
</dbReference>
<dbReference type="FunCoup" id="A0A7M7HAE4">
    <property type="interactions" value="29"/>
</dbReference>
<keyword evidence="3 7" id="KW-0479">Metal-binding</keyword>
<dbReference type="PRINTS" id="PR00463">
    <property type="entry name" value="EP450I"/>
</dbReference>
<keyword evidence="7 8" id="KW-0349">Heme</keyword>
<dbReference type="PROSITE" id="PS00086">
    <property type="entry name" value="CYTOCHROME_P450"/>
    <property type="match status" value="1"/>
</dbReference>
<feature type="chain" id="PRO_5029909927" evidence="9">
    <location>
        <begin position="17"/>
        <end position="552"/>
    </location>
</feature>
<evidence type="ECO:0000256" key="3">
    <source>
        <dbReference type="ARBA" id="ARBA00022723"/>
    </source>
</evidence>
<evidence type="ECO:0000256" key="8">
    <source>
        <dbReference type="RuleBase" id="RU000461"/>
    </source>
</evidence>
<dbReference type="OMA" id="HFDEIFW"/>
<dbReference type="AlphaFoldDB" id="A0A7M7HAE4"/>
<evidence type="ECO:0000256" key="7">
    <source>
        <dbReference type="PIRSR" id="PIRSR602401-1"/>
    </source>
</evidence>
<dbReference type="GO" id="GO:0005506">
    <property type="term" value="F:iron ion binding"/>
    <property type="evidence" value="ECO:0007669"/>
    <property type="project" value="InterPro"/>
</dbReference>
<dbReference type="SMR" id="A0A7M7HAE4"/>
<dbReference type="Gene3D" id="1.10.630.10">
    <property type="entry name" value="Cytochrome P450"/>
    <property type="match status" value="1"/>
</dbReference>
<organism evidence="10 11">
    <name type="scientific">Nasonia vitripennis</name>
    <name type="common">Parasitic wasp</name>
    <dbReference type="NCBI Taxonomy" id="7425"/>
    <lineage>
        <taxon>Eukaryota</taxon>
        <taxon>Metazoa</taxon>
        <taxon>Ecdysozoa</taxon>
        <taxon>Arthropoda</taxon>
        <taxon>Hexapoda</taxon>
        <taxon>Insecta</taxon>
        <taxon>Pterygota</taxon>
        <taxon>Neoptera</taxon>
        <taxon>Endopterygota</taxon>
        <taxon>Hymenoptera</taxon>
        <taxon>Apocrita</taxon>
        <taxon>Proctotrupomorpha</taxon>
        <taxon>Chalcidoidea</taxon>
        <taxon>Pteromalidae</taxon>
        <taxon>Pteromalinae</taxon>
        <taxon>Nasonia</taxon>
    </lineage>
</organism>
<dbReference type="OrthoDB" id="1470350at2759"/>
<name>A0A7M7HAE4_NASVI</name>
<dbReference type="Pfam" id="PF00067">
    <property type="entry name" value="p450"/>
    <property type="match status" value="1"/>
</dbReference>
<comment type="cofactor">
    <cofactor evidence="1 7">
        <name>heme</name>
        <dbReference type="ChEBI" id="CHEBI:30413"/>
    </cofactor>
</comment>
<evidence type="ECO:0000313" key="11">
    <source>
        <dbReference type="Proteomes" id="UP000002358"/>
    </source>
</evidence>
<dbReference type="GO" id="GO:0004497">
    <property type="term" value="F:monooxygenase activity"/>
    <property type="evidence" value="ECO:0007669"/>
    <property type="project" value="UniProtKB-KW"/>
</dbReference>
<dbReference type="GO" id="GO:0016705">
    <property type="term" value="F:oxidoreductase activity, acting on paired donors, with incorporation or reduction of molecular oxygen"/>
    <property type="evidence" value="ECO:0007669"/>
    <property type="project" value="InterPro"/>
</dbReference>
<keyword evidence="4 8" id="KW-0560">Oxidoreductase</keyword>
<dbReference type="InterPro" id="IPR017972">
    <property type="entry name" value="Cyt_P450_CS"/>
</dbReference>
<reference evidence="10" key="1">
    <citation type="submission" date="2021-01" db="UniProtKB">
        <authorList>
            <consortium name="EnsemblMetazoa"/>
        </authorList>
    </citation>
    <scope>IDENTIFICATION</scope>
</reference>
<dbReference type="PANTHER" id="PTHR24303:SF31">
    <property type="entry name" value="CYTOCHROME P450 307A1-RELATED"/>
    <property type="match status" value="1"/>
</dbReference>
<protein>
    <submittedName>
        <fullName evidence="10">Uncharacterized protein</fullName>
    </submittedName>
</protein>
<dbReference type="PANTHER" id="PTHR24303">
    <property type="entry name" value="HEME-BINDING MONOOXYGENASE FAMILY"/>
    <property type="match status" value="1"/>
</dbReference>
<evidence type="ECO:0000256" key="1">
    <source>
        <dbReference type="ARBA" id="ARBA00001971"/>
    </source>
</evidence>
<comment type="similarity">
    <text evidence="2 8">Belongs to the cytochrome P450 family.</text>
</comment>
<dbReference type="KEGG" id="nvi:100119708"/>
<dbReference type="SUPFAM" id="SSF48264">
    <property type="entry name" value="Cytochrome P450"/>
    <property type="match status" value="1"/>
</dbReference>
<keyword evidence="11" id="KW-1185">Reference proteome</keyword>
<feature type="signal peptide" evidence="9">
    <location>
        <begin position="1"/>
        <end position="16"/>
    </location>
</feature>
<dbReference type="CDD" id="cd20617">
    <property type="entry name" value="CYP1_2-like"/>
    <property type="match status" value="1"/>
</dbReference>
<feature type="binding site" description="axial binding residue" evidence="7">
    <location>
        <position position="488"/>
    </location>
    <ligand>
        <name>heme</name>
        <dbReference type="ChEBI" id="CHEBI:30413"/>
    </ligand>
    <ligandPart>
        <name>Fe</name>
        <dbReference type="ChEBI" id="CHEBI:18248"/>
    </ligandPart>
</feature>
<evidence type="ECO:0000256" key="5">
    <source>
        <dbReference type="ARBA" id="ARBA00023004"/>
    </source>
</evidence>
<dbReference type="InterPro" id="IPR002401">
    <property type="entry name" value="Cyt_P450_E_grp-I"/>
</dbReference>
<dbReference type="InterPro" id="IPR036396">
    <property type="entry name" value="Cyt_P450_sf"/>
</dbReference>
<dbReference type="GO" id="GO:0020037">
    <property type="term" value="F:heme binding"/>
    <property type="evidence" value="ECO:0007669"/>
    <property type="project" value="InterPro"/>
</dbReference>
<sequence length="552" mass="61662">MSTVFWLLFACAAVLAAAFAFLDSWLDRLKALVLAAGLINGKASKLEEDGETLTTVTTAKKSLRGPRAFPLIGSLHKLGGAGGPFEAFTNMAREYGDIYEIQLGVSKCVIVSSYKLVKEVLITKGSHFGGRPDFMRFHQLFGGDRNNSLALCDWSDIQRKRRSIARSFCSPRGGSSQQEELSRVAIDEMAKLLDQLSQPSNTEVLRGEKAVKPLILGAIGNMFTQYMCSTRFGYSDDQFNRVVRIFDEIFWDINQGYAVDFLPWLKVFYNRHLDRLNNWATDIRSFILKQIIEPRRASLDLENGVPRDFTDALLLHLESSESELSWEHIIYELEDFLGGHSAIGNLVMMVLANIVTHPDVQAKIQAECDAVLREKYDSSESALVSLKDRFDMPYTEATIWETLRISSSPIVPHVATCDTEIGGYPVAKDTVIFLNNYDLNLGEAYWGTDSKTFRPERFLKEDEKDDKIVTRVVRPEHFVPFSTGKRTCIGQRLVQGFAFVVLAGLLSKFDISAPAKVDVKSKLQPSCVAVPPDCFNLVLTPRTASTHVAAGL</sequence>
<proteinExistence type="inferred from homology"/>
<keyword evidence="5 7" id="KW-0408">Iron</keyword>
<dbReference type="Proteomes" id="UP000002358">
    <property type="component" value="Chromosome 4"/>
</dbReference>
<gene>
    <name evidence="10" type="primary">100119708</name>
</gene>
<accession>A0A7M7HAE4</accession>
<dbReference type="InterPro" id="IPR001128">
    <property type="entry name" value="Cyt_P450"/>
</dbReference>
<evidence type="ECO:0000256" key="2">
    <source>
        <dbReference type="ARBA" id="ARBA00010617"/>
    </source>
</evidence>
<dbReference type="EnsemblMetazoa" id="XM_008213701">
    <property type="protein sequence ID" value="XP_008211923"/>
    <property type="gene ID" value="LOC100119708"/>
</dbReference>
<keyword evidence="9" id="KW-0732">Signal</keyword>
<evidence type="ECO:0000256" key="9">
    <source>
        <dbReference type="SAM" id="SignalP"/>
    </source>
</evidence>